<evidence type="ECO:0000313" key="16">
    <source>
        <dbReference type="EMBL" id="CAB3983635.1"/>
    </source>
</evidence>
<keyword evidence="15" id="KW-0464">Manganese</keyword>
<sequence>MKWNLWLTCAGLLLVFHQGIEVGAVQCEIWEKDRQLPNKECPTGCFAIWYNISGVIRIEHKNCWGKNAGGYKDDCEGTMQIRDRNSYHAIFCACHKELCNANLTWTGSSTNVSRYRTVIPPTPERKGNNNDHIIFVVVAIVGTVMVSLVVFMVYIKKRAYFKPEPESVSKGSEVETLIPSEELPPIDLKDVLSQGQFCVVRKGRMGYKDVAVKIFPITQCSKPTPSALTEEDMYMVCKLSHENILKFIGKHMYEEGNQQQLWLVTEYIEQGSLSDFLKRNTISRENLFHMAKGMALGMAYLHAEIPRVKPSIAHRDIKSKNILVKNNLTCCISDFGLSLKFDSKDGPGDTHGQVGTRRYMAPEVLEGAINFSREAFLRIDMYAFALCLWELLTRCTAVQEEPVSDYKLPFEEEVGIHPSLEELQDYVVNKKLRPHFPAEWKNTDQGIDGIIVTIEECWDHDADARLTADCVAERVKQLYGAGKRQTNTPLAVSYKSLEHENGLLA</sequence>
<dbReference type="AlphaFoldDB" id="A0A6S7FVY4"/>
<dbReference type="Gene3D" id="3.30.200.20">
    <property type="entry name" value="Phosphorylase Kinase, domain 1"/>
    <property type="match status" value="1"/>
</dbReference>
<feature type="transmembrane region" description="Helical" evidence="15">
    <location>
        <begin position="133"/>
        <end position="155"/>
    </location>
</feature>
<comment type="caution">
    <text evidence="16">The sequence shown here is derived from an EMBL/GenBank/DDBJ whole genome shotgun (WGS) entry which is preliminary data.</text>
</comment>
<dbReference type="InterPro" id="IPR001245">
    <property type="entry name" value="Ser-Thr/Tyr_kinase_cat_dom"/>
</dbReference>
<evidence type="ECO:0000256" key="7">
    <source>
        <dbReference type="ARBA" id="ARBA00022729"/>
    </source>
</evidence>
<name>A0A6S7FVY4_PARCT</name>
<dbReference type="PANTHER" id="PTHR23255:SF98">
    <property type="entry name" value="SERINE_THREONINE-PROTEIN KINASE RECEPTOR"/>
    <property type="match status" value="1"/>
</dbReference>
<dbReference type="GO" id="GO:0017002">
    <property type="term" value="F:activin receptor activity"/>
    <property type="evidence" value="ECO:0007669"/>
    <property type="project" value="TreeGrafter"/>
</dbReference>
<dbReference type="InterPro" id="IPR011009">
    <property type="entry name" value="Kinase-like_dom_sf"/>
</dbReference>
<comment type="similarity">
    <text evidence="2 15">Belongs to the protein kinase superfamily. TKL Ser/Thr protein kinase family. TGFB receptor subfamily.</text>
</comment>
<dbReference type="PANTHER" id="PTHR23255">
    <property type="entry name" value="TRANSFORMING GROWTH FACTOR-BETA RECEPTOR TYPE I AND II"/>
    <property type="match status" value="1"/>
</dbReference>
<dbReference type="OrthoDB" id="547665at2759"/>
<dbReference type="PROSITE" id="PS00108">
    <property type="entry name" value="PROTEIN_KINASE_ST"/>
    <property type="match status" value="1"/>
</dbReference>
<dbReference type="GO" id="GO:0048179">
    <property type="term" value="C:activin receptor complex"/>
    <property type="evidence" value="ECO:0007669"/>
    <property type="project" value="TreeGrafter"/>
</dbReference>
<evidence type="ECO:0000256" key="3">
    <source>
        <dbReference type="ARBA" id="ARBA00022527"/>
    </source>
</evidence>
<keyword evidence="9 15" id="KW-0418">Kinase</keyword>
<dbReference type="SMART" id="SM00220">
    <property type="entry name" value="S_TKc"/>
    <property type="match status" value="1"/>
</dbReference>
<accession>A0A6S7FVY4</accession>
<dbReference type="EC" id="2.7.11.30" evidence="15"/>
<organism evidence="16 17">
    <name type="scientific">Paramuricea clavata</name>
    <name type="common">Red gorgonian</name>
    <name type="synonym">Violescent sea-whip</name>
    <dbReference type="NCBI Taxonomy" id="317549"/>
    <lineage>
        <taxon>Eukaryota</taxon>
        <taxon>Metazoa</taxon>
        <taxon>Cnidaria</taxon>
        <taxon>Anthozoa</taxon>
        <taxon>Octocorallia</taxon>
        <taxon>Malacalcyonacea</taxon>
        <taxon>Plexauridae</taxon>
        <taxon>Paramuricea</taxon>
    </lineage>
</organism>
<dbReference type="InterPro" id="IPR000333">
    <property type="entry name" value="TGFB_receptor"/>
</dbReference>
<dbReference type="Gene3D" id="2.10.60.10">
    <property type="entry name" value="CD59"/>
    <property type="match status" value="1"/>
</dbReference>
<dbReference type="InterPro" id="IPR008271">
    <property type="entry name" value="Ser/Thr_kinase_AS"/>
</dbReference>
<evidence type="ECO:0000256" key="13">
    <source>
        <dbReference type="ARBA" id="ARBA00023136"/>
    </source>
</evidence>
<dbReference type="Proteomes" id="UP001152795">
    <property type="component" value="Unassembled WGS sequence"/>
</dbReference>
<dbReference type="SUPFAM" id="SSF56112">
    <property type="entry name" value="Protein kinase-like (PK-like)"/>
    <property type="match status" value="1"/>
</dbReference>
<dbReference type="GO" id="GO:0048185">
    <property type="term" value="F:activin binding"/>
    <property type="evidence" value="ECO:0007669"/>
    <property type="project" value="TreeGrafter"/>
</dbReference>
<evidence type="ECO:0000256" key="4">
    <source>
        <dbReference type="ARBA" id="ARBA00022679"/>
    </source>
</evidence>
<dbReference type="Gene3D" id="1.10.510.10">
    <property type="entry name" value="Transferase(Phosphotransferase) domain 1"/>
    <property type="match status" value="1"/>
</dbReference>
<evidence type="ECO:0000256" key="1">
    <source>
        <dbReference type="ARBA" id="ARBA00004479"/>
    </source>
</evidence>
<proteinExistence type="inferred from homology"/>
<keyword evidence="4 15" id="KW-0808">Transferase</keyword>
<keyword evidence="10 15" id="KW-0067">ATP-binding</keyword>
<evidence type="ECO:0000256" key="2">
    <source>
        <dbReference type="ARBA" id="ARBA00009605"/>
    </source>
</evidence>
<evidence type="ECO:0000256" key="9">
    <source>
        <dbReference type="ARBA" id="ARBA00022777"/>
    </source>
</evidence>
<comment type="catalytic activity">
    <reaction evidence="15">
        <text>L-threonyl-[receptor-protein] + ATP = O-phospho-L-threonyl-[receptor-protein] + ADP + H(+)</text>
        <dbReference type="Rhea" id="RHEA:44880"/>
        <dbReference type="Rhea" id="RHEA-COMP:11024"/>
        <dbReference type="Rhea" id="RHEA-COMP:11025"/>
        <dbReference type="ChEBI" id="CHEBI:15378"/>
        <dbReference type="ChEBI" id="CHEBI:30013"/>
        <dbReference type="ChEBI" id="CHEBI:30616"/>
        <dbReference type="ChEBI" id="CHEBI:61977"/>
        <dbReference type="ChEBI" id="CHEBI:456216"/>
        <dbReference type="EC" id="2.7.11.30"/>
    </reaction>
</comment>
<evidence type="ECO:0000256" key="6">
    <source>
        <dbReference type="ARBA" id="ARBA00022723"/>
    </source>
</evidence>
<keyword evidence="14 15" id="KW-0675">Receptor</keyword>
<evidence type="ECO:0000256" key="8">
    <source>
        <dbReference type="ARBA" id="ARBA00022741"/>
    </source>
</evidence>
<evidence type="ECO:0000256" key="15">
    <source>
        <dbReference type="RuleBase" id="RU361271"/>
    </source>
</evidence>
<dbReference type="InterPro" id="IPR000719">
    <property type="entry name" value="Prot_kinase_dom"/>
</dbReference>
<gene>
    <name evidence="16" type="ORF">PACLA_8A010469</name>
</gene>
<dbReference type="PRINTS" id="PR00653">
    <property type="entry name" value="ACTIVIN2R"/>
</dbReference>
<evidence type="ECO:0000256" key="5">
    <source>
        <dbReference type="ARBA" id="ARBA00022692"/>
    </source>
</evidence>
<comment type="subcellular location">
    <subcellularLocation>
        <location evidence="1 15">Membrane</location>
        <topology evidence="1 15">Single-pass type I membrane protein</topology>
    </subcellularLocation>
</comment>
<evidence type="ECO:0000313" key="17">
    <source>
        <dbReference type="Proteomes" id="UP001152795"/>
    </source>
</evidence>
<comment type="cofactor">
    <cofactor evidence="15">
        <name>Mg(2+)</name>
        <dbReference type="ChEBI" id="CHEBI:18420"/>
    </cofactor>
    <cofactor evidence="15">
        <name>Mn(2+)</name>
        <dbReference type="ChEBI" id="CHEBI:29035"/>
    </cofactor>
</comment>
<keyword evidence="6 15" id="KW-0479">Metal-binding</keyword>
<dbReference type="GO" id="GO:0005524">
    <property type="term" value="F:ATP binding"/>
    <property type="evidence" value="ECO:0007669"/>
    <property type="project" value="UniProtKB-UniRule"/>
</dbReference>
<evidence type="ECO:0000256" key="10">
    <source>
        <dbReference type="ARBA" id="ARBA00022840"/>
    </source>
</evidence>
<keyword evidence="17" id="KW-1185">Reference proteome</keyword>
<keyword evidence="12 15" id="KW-1133">Transmembrane helix</keyword>
<reference evidence="16" key="1">
    <citation type="submission" date="2020-04" db="EMBL/GenBank/DDBJ databases">
        <authorList>
            <person name="Alioto T."/>
            <person name="Alioto T."/>
            <person name="Gomez Garrido J."/>
        </authorList>
    </citation>
    <scope>NUCLEOTIDE SEQUENCE</scope>
    <source>
        <strain evidence="16">A484AB</strain>
    </source>
</reference>
<dbReference type="SUPFAM" id="SSF57302">
    <property type="entry name" value="Snake toxin-like"/>
    <property type="match status" value="1"/>
</dbReference>
<dbReference type="Pfam" id="PF07714">
    <property type="entry name" value="PK_Tyr_Ser-Thr"/>
    <property type="match status" value="1"/>
</dbReference>
<keyword evidence="5 15" id="KW-0812">Transmembrane</keyword>
<evidence type="ECO:0000256" key="11">
    <source>
        <dbReference type="ARBA" id="ARBA00022842"/>
    </source>
</evidence>
<protein>
    <recommendedName>
        <fullName evidence="15">Serine/threonine-protein kinase receptor</fullName>
        <ecNumber evidence="15">2.7.11.30</ecNumber>
    </recommendedName>
</protein>
<dbReference type="EMBL" id="CACRXK020000637">
    <property type="protein sequence ID" value="CAB3983635.1"/>
    <property type="molecule type" value="Genomic_DNA"/>
</dbReference>
<dbReference type="GO" id="GO:0071363">
    <property type="term" value="P:cellular response to growth factor stimulus"/>
    <property type="evidence" value="ECO:0007669"/>
    <property type="project" value="TreeGrafter"/>
</dbReference>
<keyword evidence="13 15" id="KW-0472">Membrane</keyword>
<dbReference type="InterPro" id="IPR045860">
    <property type="entry name" value="Snake_toxin-like_sf"/>
</dbReference>
<evidence type="ECO:0000256" key="12">
    <source>
        <dbReference type="ARBA" id="ARBA00022989"/>
    </source>
</evidence>
<keyword evidence="11 15" id="KW-0460">Magnesium</keyword>
<keyword evidence="8 15" id="KW-0547">Nucleotide-binding</keyword>
<dbReference type="PROSITE" id="PS50011">
    <property type="entry name" value="PROTEIN_KINASE_DOM"/>
    <property type="match status" value="1"/>
</dbReference>
<evidence type="ECO:0000256" key="14">
    <source>
        <dbReference type="ARBA" id="ARBA00023170"/>
    </source>
</evidence>
<keyword evidence="7" id="KW-0732">Signal</keyword>
<keyword evidence="3 15" id="KW-0723">Serine/threonine-protein kinase</keyword>
<dbReference type="GO" id="GO:0046872">
    <property type="term" value="F:metal ion binding"/>
    <property type="evidence" value="ECO:0007669"/>
    <property type="project" value="UniProtKB-KW"/>
</dbReference>